<dbReference type="AlphaFoldDB" id="I1GXW4"/>
<dbReference type="Proteomes" id="UP000008810">
    <property type="component" value="Chromosome 1"/>
</dbReference>
<gene>
    <name evidence="3" type="primary">LOC100836740</name>
    <name evidence="2" type="ORF">BRADI_1g37650v3</name>
</gene>
<dbReference type="InterPro" id="IPR046533">
    <property type="entry name" value="DUF6598"/>
</dbReference>
<organism evidence="3">
    <name type="scientific">Brachypodium distachyon</name>
    <name type="common">Purple false brome</name>
    <name type="synonym">Trachynia distachya</name>
    <dbReference type="NCBI Taxonomy" id="15368"/>
    <lineage>
        <taxon>Eukaryota</taxon>
        <taxon>Viridiplantae</taxon>
        <taxon>Streptophyta</taxon>
        <taxon>Embryophyta</taxon>
        <taxon>Tracheophyta</taxon>
        <taxon>Spermatophyta</taxon>
        <taxon>Magnoliopsida</taxon>
        <taxon>Liliopsida</taxon>
        <taxon>Poales</taxon>
        <taxon>Poaceae</taxon>
        <taxon>BOP clade</taxon>
        <taxon>Pooideae</taxon>
        <taxon>Stipodae</taxon>
        <taxon>Brachypodieae</taxon>
        <taxon>Brachypodium</taxon>
    </lineage>
</organism>
<dbReference type="EMBL" id="CM000880">
    <property type="protein sequence ID" value="KQK17934.1"/>
    <property type="molecule type" value="Genomic_DNA"/>
</dbReference>
<dbReference type="EnsemblPlants" id="KQK17934">
    <property type="protein sequence ID" value="KQK17934"/>
    <property type="gene ID" value="BRADI_1g37650v3"/>
</dbReference>
<protein>
    <recommendedName>
        <fullName evidence="1">DUF6598 domain-containing protein</fullName>
    </recommendedName>
</protein>
<dbReference type="STRING" id="15368.I1GXW4"/>
<dbReference type="RefSeq" id="XP_003563733.1">
    <property type="nucleotide sequence ID" value="XM_003563685.3"/>
</dbReference>
<dbReference type="KEGG" id="bdi:100836740"/>
<keyword evidence="4" id="KW-1185">Reference proteome</keyword>
<sequence length="437" mass="50126">MLSNEQQVWPLVALPSDRDLRDLDIFRYPEDPYGPALQHLEGARVEGKVVVLEEEEGKEVEEEEDDPEPPRLYWDDICISDSDDDLVNLEDLVIVDYDDEEGVTDGEETNCPGKKFPREKARQINRLWIASDCKQYSEHIQLCEMLRAQGDENFTLPPFPMKVFPEVTGRCVERGNCYHRRYKTHDTSITKSTLAHPKPDLMLQVFSLRISNSASYPVSVYGIIAVRDDLEPLRNYLYNRPCRDDAVTIDQDSFTLPLCSPCRGMYLLDDALLEVDLWVKEDGDGSADKQILSAYAEIDNCPSFDEMLDGQIRSGLFSLDIGFILFTYCVEAVIQVFAKVDVPHHVRFAAFSSGFDHEILLFDDEFSGNKKLFQHVVAVKAHKKLDVSLKLEESLFWWTFQDGHVGAVRIPDKSMLEYGQFDVRVFFAPKRYPKIIV</sequence>
<reference evidence="2 3" key="1">
    <citation type="journal article" date="2010" name="Nature">
        <title>Genome sequencing and analysis of the model grass Brachypodium distachyon.</title>
        <authorList>
            <consortium name="International Brachypodium Initiative"/>
        </authorList>
    </citation>
    <scope>NUCLEOTIDE SEQUENCE [LARGE SCALE GENOMIC DNA]</scope>
    <source>
        <strain evidence="2 3">Bd21</strain>
    </source>
</reference>
<proteinExistence type="predicted"/>
<dbReference type="PANTHER" id="PTHR33065">
    <property type="entry name" value="OS07G0486400 PROTEIN"/>
    <property type="match status" value="1"/>
</dbReference>
<dbReference type="GeneID" id="100836740"/>
<name>I1GXW4_BRADI</name>
<dbReference type="HOGENOM" id="CLU_036447_2_0_1"/>
<dbReference type="OrthoDB" id="613498at2759"/>
<dbReference type="Gramene" id="KQK17934">
    <property type="protein sequence ID" value="KQK17934"/>
    <property type="gene ID" value="BRADI_1g37650v3"/>
</dbReference>
<feature type="domain" description="DUF6598" evidence="1">
    <location>
        <begin position="202"/>
        <end position="392"/>
    </location>
</feature>
<dbReference type="Pfam" id="PF20241">
    <property type="entry name" value="DUF6598"/>
    <property type="match status" value="1"/>
</dbReference>
<evidence type="ECO:0000259" key="1">
    <source>
        <dbReference type="Pfam" id="PF20241"/>
    </source>
</evidence>
<evidence type="ECO:0000313" key="3">
    <source>
        <dbReference type="EnsemblPlants" id="KQK17934"/>
    </source>
</evidence>
<dbReference type="eggNOG" id="ENOG502RRNH">
    <property type="taxonomic scope" value="Eukaryota"/>
</dbReference>
<reference evidence="3" key="3">
    <citation type="submission" date="2018-08" db="UniProtKB">
        <authorList>
            <consortium name="EnsemblPlants"/>
        </authorList>
    </citation>
    <scope>IDENTIFICATION</scope>
    <source>
        <strain evidence="3">cv. Bd21</strain>
    </source>
</reference>
<accession>I1GXW4</accession>
<reference evidence="2" key="2">
    <citation type="submission" date="2017-06" db="EMBL/GenBank/DDBJ databases">
        <title>WGS assembly of Brachypodium distachyon.</title>
        <authorList>
            <consortium name="The International Brachypodium Initiative"/>
            <person name="Lucas S."/>
            <person name="Harmon-Smith M."/>
            <person name="Lail K."/>
            <person name="Tice H."/>
            <person name="Grimwood J."/>
            <person name="Bruce D."/>
            <person name="Barry K."/>
            <person name="Shu S."/>
            <person name="Lindquist E."/>
            <person name="Wang M."/>
            <person name="Pitluck S."/>
            <person name="Vogel J.P."/>
            <person name="Garvin D.F."/>
            <person name="Mockler T.C."/>
            <person name="Schmutz J."/>
            <person name="Rokhsar D."/>
            <person name="Bevan M.W."/>
        </authorList>
    </citation>
    <scope>NUCLEOTIDE SEQUENCE</scope>
    <source>
        <strain evidence="2">Bd21</strain>
    </source>
</reference>
<dbReference type="PANTHER" id="PTHR33065:SF189">
    <property type="entry name" value="DUF6598 DOMAIN-CONTAINING PROTEIN"/>
    <property type="match status" value="1"/>
</dbReference>
<evidence type="ECO:0000313" key="2">
    <source>
        <dbReference type="EMBL" id="KQK17934.1"/>
    </source>
</evidence>
<dbReference type="OMA" id="WDDICIS"/>
<evidence type="ECO:0000313" key="4">
    <source>
        <dbReference type="Proteomes" id="UP000008810"/>
    </source>
</evidence>